<evidence type="ECO:0000313" key="3">
    <source>
        <dbReference type="Proteomes" id="UP001522868"/>
    </source>
</evidence>
<feature type="transmembrane region" description="Helical" evidence="1">
    <location>
        <begin position="165"/>
        <end position="184"/>
    </location>
</feature>
<feature type="transmembrane region" description="Helical" evidence="1">
    <location>
        <begin position="82"/>
        <end position="100"/>
    </location>
</feature>
<protein>
    <submittedName>
        <fullName evidence="2">Permease prefix domain 1-containing protein</fullName>
    </submittedName>
</protein>
<dbReference type="InterPro" id="IPR047928">
    <property type="entry name" value="Perm_prefix_1"/>
</dbReference>
<gene>
    <name evidence="2" type="ORF">M1O15_13445</name>
</gene>
<dbReference type="Proteomes" id="UP001522868">
    <property type="component" value="Unassembled WGS sequence"/>
</dbReference>
<sequence>MEDRHIDRHMAELGRSLRGPRRLRADLLAEARDGLEDAAAAYREAGLDREDAERRAVADFGPVRLIAPGYQSELGLAEGRRTALLICAVLTAQPVAWWLLDRLFGAGPSGPGGPVFPLVDALARWSGTAAVALALAVACAAGAGLPRRLTPPRLSPRRLVRTAGVLAFAVCGFFAVLGVLMTLTSPATGALLGPTGLPGTLLLLHLPLAAVALAGRRCLAAV</sequence>
<accession>A0ABT0IAR2</accession>
<dbReference type="RefSeq" id="WP_248634034.1">
    <property type="nucleotide sequence ID" value="NZ_JALPTH010000011.1"/>
</dbReference>
<keyword evidence="1" id="KW-1133">Transmembrane helix</keyword>
<keyword evidence="1" id="KW-0472">Membrane</keyword>
<name>A0ABT0IAR2_9ACTN</name>
<organism evidence="2 3">
    <name type="scientific">Streptomyces lichenis</name>
    <dbReference type="NCBI Taxonomy" id="2306967"/>
    <lineage>
        <taxon>Bacteria</taxon>
        <taxon>Bacillati</taxon>
        <taxon>Actinomycetota</taxon>
        <taxon>Actinomycetes</taxon>
        <taxon>Kitasatosporales</taxon>
        <taxon>Streptomycetaceae</taxon>
        <taxon>Streptomyces</taxon>
    </lineage>
</organism>
<evidence type="ECO:0000256" key="1">
    <source>
        <dbReference type="SAM" id="Phobius"/>
    </source>
</evidence>
<dbReference type="NCBIfam" id="NF038403">
    <property type="entry name" value="perm_prefix_1"/>
    <property type="match status" value="1"/>
</dbReference>
<dbReference type="EMBL" id="JALPTH010000011">
    <property type="protein sequence ID" value="MCK8678385.1"/>
    <property type="molecule type" value="Genomic_DNA"/>
</dbReference>
<reference evidence="2 3" key="1">
    <citation type="submission" date="2022-04" db="EMBL/GenBank/DDBJ databases">
        <title>Streptomyces sp. nov. LCR6-01 isolated from Lichen of Dirinaria sp.</title>
        <authorList>
            <person name="Kanchanasin P."/>
            <person name="Tanasupawat S."/>
            <person name="Phongsopitanun W."/>
        </authorList>
    </citation>
    <scope>NUCLEOTIDE SEQUENCE [LARGE SCALE GENOMIC DNA]</scope>
    <source>
        <strain evidence="2 3">LCR6-01</strain>
    </source>
</reference>
<keyword evidence="1" id="KW-0812">Transmembrane</keyword>
<feature type="transmembrane region" description="Helical" evidence="1">
    <location>
        <begin position="196"/>
        <end position="215"/>
    </location>
</feature>
<proteinExistence type="predicted"/>
<evidence type="ECO:0000313" key="2">
    <source>
        <dbReference type="EMBL" id="MCK8678385.1"/>
    </source>
</evidence>
<feature type="transmembrane region" description="Helical" evidence="1">
    <location>
        <begin position="125"/>
        <end position="145"/>
    </location>
</feature>
<comment type="caution">
    <text evidence="2">The sequence shown here is derived from an EMBL/GenBank/DDBJ whole genome shotgun (WGS) entry which is preliminary data.</text>
</comment>
<keyword evidence="3" id="KW-1185">Reference proteome</keyword>